<dbReference type="NCBIfam" id="TIGR02937">
    <property type="entry name" value="sigma70-ECF"/>
    <property type="match status" value="1"/>
</dbReference>
<evidence type="ECO:0000313" key="8">
    <source>
        <dbReference type="Proteomes" id="UP000001492"/>
    </source>
</evidence>
<keyword evidence="8" id="KW-1185">Reference proteome</keyword>
<dbReference type="GO" id="GO:0003677">
    <property type="term" value="F:DNA binding"/>
    <property type="evidence" value="ECO:0007669"/>
    <property type="project" value="InterPro"/>
</dbReference>
<dbReference type="OrthoDB" id="7620544at2"/>
<feature type="domain" description="RNA polymerase sigma factor 70 region 4 type 2" evidence="6">
    <location>
        <begin position="102"/>
        <end position="148"/>
    </location>
</feature>
<keyword evidence="4" id="KW-0804">Transcription</keyword>
<comment type="similarity">
    <text evidence="1">Belongs to the sigma-70 factor family. ECF subfamily.</text>
</comment>
<dbReference type="InterPro" id="IPR014284">
    <property type="entry name" value="RNA_pol_sigma-70_dom"/>
</dbReference>
<dbReference type="RefSeq" id="WP_013478890.1">
    <property type="nucleotide sequence ID" value="NC_014816.1"/>
</dbReference>
<dbReference type="Gene3D" id="1.10.1740.10">
    <property type="match status" value="1"/>
</dbReference>
<reference evidence="8" key="1">
    <citation type="submission" date="2010-12" db="EMBL/GenBank/DDBJ databases">
        <title>Complete sequence of chromosome 1 of Asticcacaulis excentricus CB 48.</title>
        <authorList>
            <consortium name="US DOE Joint Genome Institute"/>
            <person name="Lucas S."/>
            <person name="Copeland A."/>
            <person name="Lapidus A."/>
            <person name="Cheng J.-F."/>
            <person name="Bruce D."/>
            <person name="Goodwin L."/>
            <person name="Pitluck S."/>
            <person name="Teshima H."/>
            <person name="Davenport K."/>
            <person name="Detter J.C."/>
            <person name="Han C."/>
            <person name="Tapia R."/>
            <person name="Land M."/>
            <person name="Hauser L."/>
            <person name="Jeffries C."/>
            <person name="Kyrpides N."/>
            <person name="Ivanova N."/>
            <person name="Ovchinnikova G."/>
            <person name="Brun Y.V."/>
            <person name="Woyke T."/>
        </authorList>
    </citation>
    <scope>NUCLEOTIDE SEQUENCE [LARGE SCALE GENOMIC DNA]</scope>
    <source>
        <strain evidence="8">ATCC 15261 / DSM 4724 / KCTC 12464 / NCIMB 9791 / VKM B-1370 / CB 48</strain>
    </source>
</reference>
<dbReference type="InterPro" id="IPR036388">
    <property type="entry name" value="WH-like_DNA-bd_sf"/>
</dbReference>
<dbReference type="Pfam" id="PF08281">
    <property type="entry name" value="Sigma70_r4_2"/>
    <property type="match status" value="1"/>
</dbReference>
<evidence type="ECO:0000256" key="2">
    <source>
        <dbReference type="ARBA" id="ARBA00023015"/>
    </source>
</evidence>
<dbReference type="InterPro" id="IPR013324">
    <property type="entry name" value="RNA_pol_sigma_r3/r4-like"/>
</dbReference>
<accession>E8RPG0</accession>
<organism evidence="7 8">
    <name type="scientific">Asticcacaulis excentricus (strain ATCC 15261 / DSM 4724 / KCTC 12464 / NCIMB 9791 / VKM B-1370 / CB 48)</name>
    <dbReference type="NCBI Taxonomy" id="573065"/>
    <lineage>
        <taxon>Bacteria</taxon>
        <taxon>Pseudomonadati</taxon>
        <taxon>Pseudomonadota</taxon>
        <taxon>Alphaproteobacteria</taxon>
        <taxon>Caulobacterales</taxon>
        <taxon>Caulobacteraceae</taxon>
        <taxon>Asticcacaulis</taxon>
    </lineage>
</organism>
<dbReference type="Proteomes" id="UP000001492">
    <property type="component" value="Chromosome 1"/>
</dbReference>
<dbReference type="Gene3D" id="1.10.10.10">
    <property type="entry name" value="Winged helix-like DNA-binding domain superfamily/Winged helix DNA-binding domain"/>
    <property type="match status" value="1"/>
</dbReference>
<dbReference type="Pfam" id="PF04542">
    <property type="entry name" value="Sigma70_r2"/>
    <property type="match status" value="1"/>
</dbReference>
<dbReference type="SUPFAM" id="SSF88659">
    <property type="entry name" value="Sigma3 and sigma4 domains of RNA polymerase sigma factors"/>
    <property type="match status" value="1"/>
</dbReference>
<dbReference type="AlphaFoldDB" id="E8RPG0"/>
<dbReference type="GO" id="GO:0006352">
    <property type="term" value="P:DNA-templated transcription initiation"/>
    <property type="evidence" value="ECO:0007669"/>
    <property type="project" value="InterPro"/>
</dbReference>
<dbReference type="STRING" id="573065.Astex_1389"/>
<sequence length="159" mass="18305">MENLRDILAKARRVVLRKGISPQDAEDIVQSAYTRVHAFEQREIVRSQEALLITAAVRLAYDERRRQDRAAMFEKVDEVPSVADDAPLPDEILRAQQRTARLKEGLDRLPERTRRILLSRRLDGLTYKQIAQIEGSTEAAIEKQVARATLELMNWVNGW</sequence>
<dbReference type="HOGENOM" id="CLU_047691_12_3_5"/>
<dbReference type="PANTHER" id="PTHR43133:SF63">
    <property type="entry name" value="RNA POLYMERASE SIGMA FACTOR FECI-RELATED"/>
    <property type="match status" value="1"/>
</dbReference>
<dbReference type="eggNOG" id="COG1595">
    <property type="taxonomic scope" value="Bacteria"/>
</dbReference>
<evidence type="ECO:0000313" key="7">
    <source>
        <dbReference type="EMBL" id="ADU13058.1"/>
    </source>
</evidence>
<dbReference type="PANTHER" id="PTHR43133">
    <property type="entry name" value="RNA POLYMERASE ECF-TYPE SIGMA FACTO"/>
    <property type="match status" value="1"/>
</dbReference>
<name>E8RPG0_ASTEC</name>
<dbReference type="GO" id="GO:0016987">
    <property type="term" value="F:sigma factor activity"/>
    <property type="evidence" value="ECO:0007669"/>
    <property type="project" value="UniProtKB-KW"/>
</dbReference>
<proteinExistence type="inferred from homology"/>
<feature type="domain" description="RNA polymerase sigma-70 region 2" evidence="5">
    <location>
        <begin position="3"/>
        <end position="69"/>
    </location>
</feature>
<evidence type="ECO:0000256" key="4">
    <source>
        <dbReference type="ARBA" id="ARBA00023163"/>
    </source>
</evidence>
<dbReference type="SUPFAM" id="SSF88946">
    <property type="entry name" value="Sigma2 domain of RNA polymerase sigma factors"/>
    <property type="match status" value="1"/>
</dbReference>
<dbReference type="KEGG" id="aex:Astex_1389"/>
<protein>
    <submittedName>
        <fullName evidence="7">RNA polymerase, sigma-24 subunit, ECF subfamily</fullName>
    </submittedName>
</protein>
<keyword evidence="3" id="KW-0731">Sigma factor</keyword>
<evidence type="ECO:0000259" key="6">
    <source>
        <dbReference type="Pfam" id="PF08281"/>
    </source>
</evidence>
<evidence type="ECO:0000259" key="5">
    <source>
        <dbReference type="Pfam" id="PF04542"/>
    </source>
</evidence>
<dbReference type="InterPro" id="IPR013325">
    <property type="entry name" value="RNA_pol_sigma_r2"/>
</dbReference>
<dbReference type="EMBL" id="CP002395">
    <property type="protein sequence ID" value="ADU13058.1"/>
    <property type="molecule type" value="Genomic_DNA"/>
</dbReference>
<keyword evidence="2" id="KW-0805">Transcription regulation</keyword>
<gene>
    <name evidence="7" type="ordered locus">Astex_1389</name>
</gene>
<dbReference type="InterPro" id="IPR013249">
    <property type="entry name" value="RNA_pol_sigma70_r4_t2"/>
</dbReference>
<dbReference type="InterPro" id="IPR039425">
    <property type="entry name" value="RNA_pol_sigma-70-like"/>
</dbReference>
<evidence type="ECO:0000256" key="1">
    <source>
        <dbReference type="ARBA" id="ARBA00010641"/>
    </source>
</evidence>
<evidence type="ECO:0000256" key="3">
    <source>
        <dbReference type="ARBA" id="ARBA00023082"/>
    </source>
</evidence>
<dbReference type="InterPro" id="IPR007627">
    <property type="entry name" value="RNA_pol_sigma70_r2"/>
</dbReference>